<gene>
    <name evidence="2" type="ORF">RUMLAC_02634</name>
</gene>
<dbReference type="HOGENOM" id="CLU_3221645_0_0_9"/>
<reference evidence="2 3" key="2">
    <citation type="submission" date="2008-08" db="EMBL/GenBank/DDBJ databases">
        <authorList>
            <person name="Fulton L."/>
            <person name="Clifton S."/>
            <person name="Fulton B."/>
            <person name="Xu J."/>
            <person name="Minx P."/>
            <person name="Pepin K.H."/>
            <person name="Johnson M."/>
            <person name="Bhonagiri V."/>
            <person name="Nash W.E."/>
            <person name="Mardis E.R."/>
            <person name="Wilson R.K."/>
        </authorList>
    </citation>
    <scope>NUCLEOTIDE SEQUENCE [LARGE SCALE GENOMIC DNA]</scope>
    <source>
        <strain evidence="2 3">ATCC 29176</strain>
    </source>
</reference>
<keyword evidence="1" id="KW-0472">Membrane</keyword>
<accession>B5CT13</accession>
<comment type="caution">
    <text evidence="2">The sequence shown here is derived from an EMBL/GenBank/DDBJ whole genome shotgun (WGS) entry which is preliminary data.</text>
</comment>
<evidence type="ECO:0000313" key="2">
    <source>
        <dbReference type="EMBL" id="EDY31578.1"/>
    </source>
</evidence>
<dbReference type="AlphaFoldDB" id="B5CT13"/>
<proteinExistence type="predicted"/>
<evidence type="ECO:0000313" key="3">
    <source>
        <dbReference type="Proteomes" id="UP000003254"/>
    </source>
</evidence>
<dbReference type="EMBL" id="ABOU02000053">
    <property type="protein sequence ID" value="EDY31578.1"/>
    <property type="molecule type" value="Genomic_DNA"/>
</dbReference>
<reference evidence="2 3" key="1">
    <citation type="submission" date="2008-08" db="EMBL/GenBank/DDBJ databases">
        <title>Draft genome sequence of Ruminococcus lactaris ATCC 29176.</title>
        <authorList>
            <person name="Sudarsanam P."/>
            <person name="Ley R."/>
            <person name="Guruge J."/>
            <person name="Turnbaugh P.J."/>
            <person name="Mahowald M."/>
            <person name="Liep D."/>
            <person name="Gordon J."/>
        </authorList>
    </citation>
    <scope>NUCLEOTIDE SEQUENCE [LARGE SCALE GENOMIC DNA]</scope>
    <source>
        <strain evidence="2 3">ATCC 29176</strain>
    </source>
</reference>
<feature type="transmembrane region" description="Helical" evidence="1">
    <location>
        <begin position="6"/>
        <end position="31"/>
    </location>
</feature>
<dbReference type="Proteomes" id="UP000003254">
    <property type="component" value="Unassembled WGS sequence"/>
</dbReference>
<keyword evidence="3" id="KW-1185">Reference proteome</keyword>
<keyword evidence="1" id="KW-1133">Transmembrane helix</keyword>
<keyword evidence="1" id="KW-0812">Transmembrane</keyword>
<name>B5CT13_9FIRM</name>
<sequence length="44" mass="5457">MKYEQQIFFILIDYVIIEQIIESVFSLYIPVRKWHREKRLKGEG</sequence>
<evidence type="ECO:0000256" key="1">
    <source>
        <dbReference type="SAM" id="Phobius"/>
    </source>
</evidence>
<protein>
    <submittedName>
        <fullName evidence="2">Uncharacterized protein</fullName>
    </submittedName>
</protein>
<organism evidence="2 3">
    <name type="scientific">[Ruminococcus] lactaris ATCC 29176</name>
    <dbReference type="NCBI Taxonomy" id="471875"/>
    <lineage>
        <taxon>Bacteria</taxon>
        <taxon>Bacillati</taxon>
        <taxon>Bacillota</taxon>
        <taxon>Clostridia</taxon>
        <taxon>Lachnospirales</taxon>
        <taxon>Lachnospiraceae</taxon>
        <taxon>Mediterraneibacter</taxon>
    </lineage>
</organism>